<dbReference type="GeneID" id="37024907"/>
<dbReference type="InterPro" id="IPR050627">
    <property type="entry name" value="Nitroreductase/BluB"/>
</dbReference>
<dbReference type="Proteomes" id="UP000245771">
    <property type="component" value="Unassembled WGS sequence"/>
</dbReference>
<dbReference type="RefSeq" id="XP_025351725.1">
    <property type="nucleotide sequence ID" value="XM_025503126.1"/>
</dbReference>
<evidence type="ECO:0000256" key="4">
    <source>
        <dbReference type="ARBA" id="ARBA00023002"/>
    </source>
</evidence>
<evidence type="ECO:0000256" key="3">
    <source>
        <dbReference type="ARBA" id="ARBA00022643"/>
    </source>
</evidence>
<keyword evidence="4" id="KW-0560">Oxidoreductase</keyword>
<evidence type="ECO:0000256" key="1">
    <source>
        <dbReference type="ARBA" id="ARBA00007118"/>
    </source>
</evidence>
<keyword evidence="3" id="KW-0288">FMN</keyword>
<comment type="similarity">
    <text evidence="1">Belongs to the nitroreductase family.</text>
</comment>
<dbReference type="AlphaFoldDB" id="A0A316V5C4"/>
<accession>A0A316V5C4</accession>
<dbReference type="InterPro" id="IPR029479">
    <property type="entry name" value="Nitroreductase"/>
</dbReference>
<dbReference type="PANTHER" id="PTHR23026">
    <property type="entry name" value="NADPH NITROREDUCTASE"/>
    <property type="match status" value="1"/>
</dbReference>
<keyword evidence="7" id="KW-1185">Reference proteome</keyword>
<dbReference type="InParanoid" id="A0A316V5C4"/>
<dbReference type="Pfam" id="PF00881">
    <property type="entry name" value="Nitroreductase"/>
    <property type="match status" value="1"/>
</dbReference>
<dbReference type="Gene3D" id="3.40.109.10">
    <property type="entry name" value="NADH Oxidase"/>
    <property type="match status" value="1"/>
</dbReference>
<dbReference type="GO" id="GO:0016491">
    <property type="term" value="F:oxidoreductase activity"/>
    <property type="evidence" value="ECO:0007669"/>
    <property type="project" value="UniProtKB-KW"/>
</dbReference>
<evidence type="ECO:0000259" key="5">
    <source>
        <dbReference type="Pfam" id="PF00881"/>
    </source>
</evidence>
<dbReference type="PANTHER" id="PTHR23026:SF90">
    <property type="entry name" value="IODOTYROSINE DEIODINASE 1"/>
    <property type="match status" value="1"/>
</dbReference>
<keyword evidence="2" id="KW-0285">Flavoprotein</keyword>
<organism evidence="6 7">
    <name type="scientific">Meira miltonrushii</name>
    <dbReference type="NCBI Taxonomy" id="1280837"/>
    <lineage>
        <taxon>Eukaryota</taxon>
        <taxon>Fungi</taxon>
        <taxon>Dikarya</taxon>
        <taxon>Basidiomycota</taxon>
        <taxon>Ustilaginomycotina</taxon>
        <taxon>Exobasidiomycetes</taxon>
        <taxon>Exobasidiales</taxon>
        <taxon>Brachybasidiaceae</taxon>
        <taxon>Meira</taxon>
    </lineage>
</organism>
<sequence length="268" mass="30646">MPTQLYHSSQYNLSEQGEQSIEKNIVQRSDTVKEHGSAVVKSLLDNRFSCRYFLPDRIPDQKTIESILLSAKNSPSGSNFQPWHVHVLRGTRKDEIRDHVHKAANDADAMQQYQAPYTFYPSNATLARPEYQFLAQRRSGFGERFYGPLNIDRKDTKARRELSQRNWSFFDAPIGFIITTIPEAPPGMYLDTGMFIMALILAIRSYGLECCIQEAHATYHDVYANQLQLPNTESVVCGIALGYPDLQKIQQFSGKQEKMSLDELVTYH</sequence>
<dbReference type="EMBL" id="KZ819609">
    <property type="protein sequence ID" value="PWN31423.1"/>
    <property type="molecule type" value="Genomic_DNA"/>
</dbReference>
<protein>
    <submittedName>
        <fullName evidence="6">Nitroreductase</fullName>
    </submittedName>
</protein>
<dbReference type="OrthoDB" id="41362at2759"/>
<evidence type="ECO:0000313" key="6">
    <source>
        <dbReference type="EMBL" id="PWN31423.1"/>
    </source>
</evidence>
<name>A0A316V5C4_9BASI</name>
<proteinExistence type="inferred from homology"/>
<dbReference type="STRING" id="1280837.A0A316V5C4"/>
<dbReference type="SUPFAM" id="SSF55469">
    <property type="entry name" value="FMN-dependent nitroreductase-like"/>
    <property type="match status" value="1"/>
</dbReference>
<gene>
    <name evidence="6" type="ORF">FA14DRAFT_96221</name>
</gene>
<feature type="domain" description="Nitroreductase" evidence="5">
    <location>
        <begin position="46"/>
        <end position="243"/>
    </location>
</feature>
<dbReference type="InterPro" id="IPR000415">
    <property type="entry name" value="Nitroreductase-like"/>
</dbReference>
<evidence type="ECO:0000313" key="7">
    <source>
        <dbReference type="Proteomes" id="UP000245771"/>
    </source>
</evidence>
<evidence type="ECO:0000256" key="2">
    <source>
        <dbReference type="ARBA" id="ARBA00022630"/>
    </source>
</evidence>
<reference evidence="6 7" key="1">
    <citation type="journal article" date="2018" name="Mol. Biol. Evol.">
        <title>Broad Genomic Sampling Reveals a Smut Pathogenic Ancestry of the Fungal Clade Ustilaginomycotina.</title>
        <authorList>
            <person name="Kijpornyongpan T."/>
            <person name="Mondo S.J."/>
            <person name="Barry K."/>
            <person name="Sandor L."/>
            <person name="Lee J."/>
            <person name="Lipzen A."/>
            <person name="Pangilinan J."/>
            <person name="LaButti K."/>
            <person name="Hainaut M."/>
            <person name="Henrissat B."/>
            <person name="Grigoriev I.V."/>
            <person name="Spatafora J.W."/>
            <person name="Aime M.C."/>
        </authorList>
    </citation>
    <scope>NUCLEOTIDE SEQUENCE [LARGE SCALE GENOMIC DNA]</scope>
    <source>
        <strain evidence="6 7">MCA 3882</strain>
    </source>
</reference>